<proteinExistence type="predicted"/>
<organism evidence="1 2">
    <name type="scientific">Clitoria ternatea</name>
    <name type="common">Butterfly pea</name>
    <dbReference type="NCBI Taxonomy" id="43366"/>
    <lineage>
        <taxon>Eukaryota</taxon>
        <taxon>Viridiplantae</taxon>
        <taxon>Streptophyta</taxon>
        <taxon>Embryophyta</taxon>
        <taxon>Tracheophyta</taxon>
        <taxon>Spermatophyta</taxon>
        <taxon>Magnoliopsida</taxon>
        <taxon>eudicotyledons</taxon>
        <taxon>Gunneridae</taxon>
        <taxon>Pentapetalae</taxon>
        <taxon>rosids</taxon>
        <taxon>fabids</taxon>
        <taxon>Fabales</taxon>
        <taxon>Fabaceae</taxon>
        <taxon>Papilionoideae</taxon>
        <taxon>50 kb inversion clade</taxon>
        <taxon>NPAAA clade</taxon>
        <taxon>indigoferoid/millettioid clade</taxon>
        <taxon>Phaseoleae</taxon>
        <taxon>Clitoria</taxon>
    </lineage>
</organism>
<accession>A0AAN9K4D6</accession>
<comment type="caution">
    <text evidence="1">The sequence shown here is derived from an EMBL/GenBank/DDBJ whole genome shotgun (WGS) entry which is preliminary data.</text>
</comment>
<dbReference type="AlphaFoldDB" id="A0AAN9K4D6"/>
<keyword evidence="2" id="KW-1185">Reference proteome</keyword>
<gene>
    <name evidence="1" type="ORF">RJT34_07378</name>
</gene>
<sequence>MSIGRHIEEPLPYDCDVELASQKVPSIDDFHPQSELVSRPPSPMPDYIPDAFIPEPIAAAAPMEMVPTTPYMFSSPMTRFLARAKWDHSKSFLHHVYRSYACSDTEDITKMSATTRDLLVLASNIYHQRELFVEAVITKTVIGILIPL</sequence>
<dbReference type="Proteomes" id="UP001359559">
    <property type="component" value="Unassembled WGS sequence"/>
</dbReference>
<protein>
    <submittedName>
        <fullName evidence="1">Uncharacterized protein</fullName>
    </submittedName>
</protein>
<reference evidence="1 2" key="1">
    <citation type="submission" date="2024-01" db="EMBL/GenBank/DDBJ databases">
        <title>The genomes of 5 underutilized Papilionoideae crops provide insights into root nodulation and disease resistance.</title>
        <authorList>
            <person name="Yuan L."/>
        </authorList>
    </citation>
    <scope>NUCLEOTIDE SEQUENCE [LARGE SCALE GENOMIC DNA]</scope>
    <source>
        <strain evidence="1">LY-2023</strain>
        <tissue evidence="1">Leaf</tissue>
    </source>
</reference>
<evidence type="ECO:0000313" key="2">
    <source>
        <dbReference type="Proteomes" id="UP001359559"/>
    </source>
</evidence>
<dbReference type="EMBL" id="JAYKXN010000002">
    <property type="protein sequence ID" value="KAK7310103.1"/>
    <property type="molecule type" value="Genomic_DNA"/>
</dbReference>
<evidence type="ECO:0000313" key="1">
    <source>
        <dbReference type="EMBL" id="KAK7310103.1"/>
    </source>
</evidence>
<name>A0AAN9K4D6_CLITE</name>